<name>A0A394DG17_LUPAN</name>
<dbReference type="Proteomes" id="UP000188354">
    <property type="component" value="Unassembled WGS sequence"/>
</dbReference>
<organism evidence="2 3">
    <name type="scientific">Lupinus angustifolius</name>
    <name type="common">Narrow-leaved blue lupine</name>
    <dbReference type="NCBI Taxonomy" id="3871"/>
    <lineage>
        <taxon>Eukaryota</taxon>
        <taxon>Viridiplantae</taxon>
        <taxon>Streptophyta</taxon>
        <taxon>Embryophyta</taxon>
        <taxon>Tracheophyta</taxon>
        <taxon>Spermatophyta</taxon>
        <taxon>Magnoliopsida</taxon>
        <taxon>eudicotyledons</taxon>
        <taxon>Gunneridae</taxon>
        <taxon>Pentapetalae</taxon>
        <taxon>rosids</taxon>
        <taxon>fabids</taxon>
        <taxon>Fabales</taxon>
        <taxon>Fabaceae</taxon>
        <taxon>Papilionoideae</taxon>
        <taxon>50 kb inversion clade</taxon>
        <taxon>genistoids sensu lato</taxon>
        <taxon>core genistoids</taxon>
        <taxon>Genisteae</taxon>
        <taxon>Lupinus</taxon>
    </lineage>
</organism>
<proteinExistence type="predicted"/>
<dbReference type="AlphaFoldDB" id="A0A394DG17"/>
<reference evidence="2 3" key="1">
    <citation type="journal article" date="2017" name="Plant Biotechnol. J.">
        <title>A comprehensive draft genome sequence for lupin (Lupinus angustifolius), an emerging health food: insights into plant-microbe interactions and legume evolution.</title>
        <authorList>
            <person name="Hane J.K."/>
            <person name="Ming Y."/>
            <person name="Kamphuis L.G."/>
            <person name="Nelson M.N."/>
            <person name="Garg G."/>
            <person name="Atkins C.A."/>
            <person name="Bayer P.E."/>
            <person name="Bravo A."/>
            <person name="Bringans S."/>
            <person name="Cannon S."/>
            <person name="Edwards D."/>
            <person name="Foley R."/>
            <person name="Gao L.L."/>
            <person name="Harrison M.J."/>
            <person name="Huang W."/>
            <person name="Hurgobin B."/>
            <person name="Li S."/>
            <person name="Liu C.W."/>
            <person name="McGrath A."/>
            <person name="Morahan G."/>
            <person name="Murray J."/>
            <person name="Weller J."/>
            <person name="Jian J."/>
            <person name="Singh K.B."/>
        </authorList>
    </citation>
    <scope>NUCLEOTIDE SEQUENCE [LARGE SCALE GENOMIC DNA]</scope>
    <source>
        <strain evidence="3">cv. Tanjil</strain>
        <tissue evidence="2">Whole plant</tissue>
    </source>
</reference>
<evidence type="ECO:0000256" key="1">
    <source>
        <dbReference type="SAM" id="MobiDB-lite"/>
    </source>
</evidence>
<evidence type="ECO:0000313" key="3">
    <source>
        <dbReference type="Proteomes" id="UP000188354"/>
    </source>
</evidence>
<protein>
    <submittedName>
        <fullName evidence="2">Uncharacterized protein</fullName>
    </submittedName>
</protein>
<gene>
    <name evidence="2" type="ORF">TanjilG_02635</name>
</gene>
<feature type="region of interest" description="Disordered" evidence="1">
    <location>
        <begin position="163"/>
        <end position="190"/>
    </location>
</feature>
<sequence>MGGDSLCVSYPLGIEILALKRADLFALPKGFGKDLSTLSADAAGKLDVLGHDGDALGVDGAQVGVLKETNQVGLGRLLQGHDGAGLESQIGFEVLRNFSNKALEGELPDEKLSALLVTTDLTKSDGTGAVTMGLLDTSGGRGGLAGSLGSELLPRRLASGGLPGGLLGTGHDSELARTTDDDELMPRSVK</sequence>
<keyword evidence="3" id="KW-1185">Reference proteome</keyword>
<dbReference type="Gramene" id="OIW22072">
    <property type="protein sequence ID" value="OIW22072"/>
    <property type="gene ID" value="TanjilG_02635"/>
</dbReference>
<accession>A0A394DG17</accession>
<comment type="caution">
    <text evidence="2">The sequence shown here is derived from an EMBL/GenBank/DDBJ whole genome shotgun (WGS) entry which is preliminary data.</text>
</comment>
<dbReference type="EMBL" id="MLAU01053809">
    <property type="protein sequence ID" value="OIW22072.1"/>
    <property type="molecule type" value="Genomic_DNA"/>
</dbReference>
<evidence type="ECO:0000313" key="2">
    <source>
        <dbReference type="EMBL" id="OIW22072.1"/>
    </source>
</evidence>